<keyword evidence="1" id="KW-0472">Membrane</keyword>
<sequence length="95" mass="10759">MTIEKSDKKLLPTSNFDLKTSWFHKILYGTLGFGSAGVYAFHEEHNKGYLLISIIASVGFALSIKRVRKHFRTVLGDDKALTHVEIKENPPIDKE</sequence>
<comment type="caution">
    <text evidence="2">The sequence shown here is derived from an EMBL/GenBank/DDBJ whole genome shotgun (WGS) entry which is preliminary data.</text>
</comment>
<dbReference type="AlphaFoldDB" id="A0A1F4XM31"/>
<name>A0A1F4XM31_9BACT</name>
<keyword evidence="1" id="KW-0812">Transmembrane</keyword>
<dbReference type="STRING" id="1817814.A2V81_01480"/>
<keyword evidence="1" id="KW-1133">Transmembrane helix</keyword>
<accession>A0A1F4XM31</accession>
<dbReference type="EMBL" id="MEWR01000010">
    <property type="protein sequence ID" value="OGC82153.1"/>
    <property type="molecule type" value="Genomic_DNA"/>
</dbReference>
<dbReference type="Proteomes" id="UP000177614">
    <property type="component" value="Unassembled WGS sequence"/>
</dbReference>
<evidence type="ECO:0000313" key="2">
    <source>
        <dbReference type="EMBL" id="OGC82153.1"/>
    </source>
</evidence>
<evidence type="ECO:0000256" key="1">
    <source>
        <dbReference type="SAM" id="Phobius"/>
    </source>
</evidence>
<proteinExistence type="predicted"/>
<reference evidence="2 3" key="1">
    <citation type="journal article" date="2016" name="Nat. Commun.">
        <title>Thousands of microbial genomes shed light on interconnected biogeochemical processes in an aquifer system.</title>
        <authorList>
            <person name="Anantharaman K."/>
            <person name="Brown C.T."/>
            <person name="Hug L.A."/>
            <person name="Sharon I."/>
            <person name="Castelle C.J."/>
            <person name="Probst A.J."/>
            <person name="Thomas B.C."/>
            <person name="Singh A."/>
            <person name="Wilkins M.J."/>
            <person name="Karaoz U."/>
            <person name="Brodie E.L."/>
            <person name="Williams K.H."/>
            <person name="Hubbard S.S."/>
            <person name="Banfield J.F."/>
        </authorList>
    </citation>
    <scope>NUCLEOTIDE SEQUENCE [LARGE SCALE GENOMIC DNA]</scope>
</reference>
<evidence type="ECO:0000313" key="3">
    <source>
        <dbReference type="Proteomes" id="UP000177614"/>
    </source>
</evidence>
<feature type="transmembrane region" description="Helical" evidence="1">
    <location>
        <begin position="48"/>
        <end position="64"/>
    </location>
</feature>
<gene>
    <name evidence="2" type="ORF">A2V81_01480</name>
</gene>
<protein>
    <submittedName>
        <fullName evidence="2">Uncharacterized protein</fullName>
    </submittedName>
</protein>
<feature type="transmembrane region" description="Helical" evidence="1">
    <location>
        <begin position="21"/>
        <end position="42"/>
    </location>
</feature>
<organism evidence="2 3">
    <name type="scientific">Candidatus Abawacabacteria bacterium RBG_16_42_10</name>
    <dbReference type="NCBI Taxonomy" id="1817814"/>
    <lineage>
        <taxon>Bacteria</taxon>
        <taxon>Candidatus Abawacaibacteriota</taxon>
    </lineage>
</organism>